<proteinExistence type="predicted"/>
<dbReference type="AlphaFoldDB" id="A0A172YEE1"/>
<gene>
    <name evidence="1" type="ORF">A5892_09115</name>
</gene>
<organism evidence="1 2">
    <name type="scientific">Halotalea alkalilenta</name>
    <dbReference type="NCBI Taxonomy" id="376489"/>
    <lineage>
        <taxon>Bacteria</taxon>
        <taxon>Pseudomonadati</taxon>
        <taxon>Pseudomonadota</taxon>
        <taxon>Gammaproteobacteria</taxon>
        <taxon>Oceanospirillales</taxon>
        <taxon>Halomonadaceae</taxon>
        <taxon>Halotalea</taxon>
    </lineage>
</organism>
<dbReference type="RefSeq" id="WP_064122540.1">
    <property type="nucleotide sequence ID" value="NZ_CP015243.1"/>
</dbReference>
<reference evidence="1 2" key="1">
    <citation type="submission" date="2016-04" db="EMBL/GenBank/DDBJ databases">
        <title>Complete Genome Sequence of Halotalea alkalilenta IHB B 13600.</title>
        <authorList>
            <person name="Swarnkar M.K."/>
            <person name="Sharma A."/>
            <person name="Kaushal K."/>
            <person name="Soni R."/>
            <person name="Rana S."/>
            <person name="Singh A.K."/>
            <person name="Gulati A."/>
        </authorList>
    </citation>
    <scope>NUCLEOTIDE SEQUENCE [LARGE SCALE GENOMIC DNA]</scope>
    <source>
        <strain evidence="1 2">IHB B 13600</strain>
    </source>
</reference>
<protein>
    <submittedName>
        <fullName evidence="1">Uncharacterized protein</fullName>
    </submittedName>
</protein>
<accession>A0A172YEE1</accession>
<keyword evidence="2" id="KW-1185">Reference proteome</keyword>
<evidence type="ECO:0000313" key="2">
    <source>
        <dbReference type="Proteomes" id="UP000077875"/>
    </source>
</evidence>
<dbReference type="EMBL" id="CP015243">
    <property type="protein sequence ID" value="ANF57603.1"/>
    <property type="molecule type" value="Genomic_DNA"/>
</dbReference>
<dbReference type="STRING" id="376489.A5892_09115"/>
<evidence type="ECO:0000313" key="1">
    <source>
        <dbReference type="EMBL" id="ANF57603.1"/>
    </source>
</evidence>
<name>A0A172YEE1_9GAMM</name>
<sequence length="71" mass="7875">MSEEQPQVDDAGRVVALQVGFAALIELVGRERPELRQRVLECLRQTGENPANAHLQSAFTELTEMVEGLAR</sequence>
<dbReference type="KEGG" id="haa:A5892_09115"/>
<dbReference type="Proteomes" id="UP000077875">
    <property type="component" value="Chromosome"/>
</dbReference>